<accession>A0A377VWA6</accession>
<dbReference type="EMBL" id="UGLB01000003">
    <property type="protein sequence ID" value="STT45967.1"/>
    <property type="molecule type" value="Genomic_DNA"/>
</dbReference>
<name>A0A377VWA6_KLEPN</name>
<reference evidence="1 2" key="1">
    <citation type="submission" date="2018-06" db="EMBL/GenBank/DDBJ databases">
        <authorList>
            <consortium name="Pathogen Informatics"/>
            <person name="Doyle S."/>
        </authorList>
    </citation>
    <scope>NUCLEOTIDE SEQUENCE [LARGE SCALE GENOMIC DNA]</scope>
    <source>
        <strain evidence="1 2">NCTC9637</strain>
    </source>
</reference>
<protein>
    <submittedName>
        <fullName evidence="1">Uncharacterized protein</fullName>
    </submittedName>
</protein>
<dbReference type="Proteomes" id="UP000255099">
    <property type="component" value="Unassembled WGS sequence"/>
</dbReference>
<proteinExistence type="predicted"/>
<evidence type="ECO:0000313" key="1">
    <source>
        <dbReference type="EMBL" id="STT45967.1"/>
    </source>
</evidence>
<evidence type="ECO:0000313" key="2">
    <source>
        <dbReference type="Proteomes" id="UP000255099"/>
    </source>
</evidence>
<dbReference type="AlphaFoldDB" id="A0A377VWA6"/>
<gene>
    <name evidence="1" type="ORF">NCTC9637_00824</name>
</gene>
<organism evidence="1 2">
    <name type="scientific">Klebsiella pneumoniae</name>
    <dbReference type="NCBI Taxonomy" id="573"/>
    <lineage>
        <taxon>Bacteria</taxon>
        <taxon>Pseudomonadati</taxon>
        <taxon>Pseudomonadota</taxon>
        <taxon>Gammaproteobacteria</taxon>
        <taxon>Enterobacterales</taxon>
        <taxon>Enterobacteriaceae</taxon>
        <taxon>Klebsiella/Raoultella group</taxon>
        <taxon>Klebsiella</taxon>
        <taxon>Klebsiella pneumoniae complex</taxon>
    </lineage>
</organism>
<sequence length="52" mass="5854">MVVVRVQHLGQFFRVDALLLGAQEIAIVEFGQVERMSVFGLPQTQRLGDVVR</sequence>